<gene>
    <name evidence="6" type="ORF">QO011_006212</name>
</gene>
<comment type="caution">
    <text evidence="6">The sequence shown here is derived from an EMBL/GenBank/DDBJ whole genome shotgun (WGS) entry which is preliminary data.</text>
</comment>
<evidence type="ECO:0000313" key="6">
    <source>
        <dbReference type="EMBL" id="MDQ0473178.1"/>
    </source>
</evidence>
<dbReference type="GO" id="GO:0003677">
    <property type="term" value="F:DNA binding"/>
    <property type="evidence" value="ECO:0007669"/>
    <property type="project" value="UniProtKB-KW"/>
</dbReference>
<keyword evidence="7" id="KW-1185">Reference proteome</keyword>
<comment type="similarity">
    <text evidence="1">Belongs to the LysR transcriptional regulatory family.</text>
</comment>
<evidence type="ECO:0000313" key="7">
    <source>
        <dbReference type="Proteomes" id="UP001242480"/>
    </source>
</evidence>
<evidence type="ECO:0000259" key="5">
    <source>
        <dbReference type="PROSITE" id="PS50931"/>
    </source>
</evidence>
<dbReference type="PANTHER" id="PTHR30537:SF3">
    <property type="entry name" value="TRANSCRIPTIONAL REGULATORY PROTEIN"/>
    <property type="match status" value="1"/>
</dbReference>
<proteinExistence type="inferred from homology"/>
<feature type="domain" description="HTH lysR-type" evidence="5">
    <location>
        <begin position="1"/>
        <end position="58"/>
    </location>
</feature>
<dbReference type="PROSITE" id="PS50931">
    <property type="entry name" value="HTH_LYSR"/>
    <property type="match status" value="1"/>
</dbReference>
<dbReference type="Gene3D" id="1.10.10.10">
    <property type="entry name" value="Winged helix-like DNA-binding domain superfamily/Winged helix DNA-binding domain"/>
    <property type="match status" value="1"/>
</dbReference>
<dbReference type="PANTHER" id="PTHR30537">
    <property type="entry name" value="HTH-TYPE TRANSCRIPTIONAL REGULATOR"/>
    <property type="match status" value="1"/>
</dbReference>
<dbReference type="InterPro" id="IPR005119">
    <property type="entry name" value="LysR_subst-bd"/>
</dbReference>
<dbReference type="Pfam" id="PF03466">
    <property type="entry name" value="LysR_substrate"/>
    <property type="match status" value="1"/>
</dbReference>
<organism evidence="6 7">
    <name type="scientific">Labrys wisconsinensis</name>
    <dbReference type="NCBI Taxonomy" id="425677"/>
    <lineage>
        <taxon>Bacteria</taxon>
        <taxon>Pseudomonadati</taxon>
        <taxon>Pseudomonadota</taxon>
        <taxon>Alphaproteobacteria</taxon>
        <taxon>Hyphomicrobiales</taxon>
        <taxon>Xanthobacteraceae</taxon>
        <taxon>Labrys</taxon>
    </lineage>
</organism>
<dbReference type="SUPFAM" id="SSF46785">
    <property type="entry name" value="Winged helix' DNA-binding domain"/>
    <property type="match status" value="1"/>
</dbReference>
<dbReference type="Proteomes" id="UP001242480">
    <property type="component" value="Unassembled WGS sequence"/>
</dbReference>
<dbReference type="Gene3D" id="3.40.190.290">
    <property type="match status" value="1"/>
</dbReference>
<dbReference type="SUPFAM" id="SSF53850">
    <property type="entry name" value="Periplasmic binding protein-like II"/>
    <property type="match status" value="1"/>
</dbReference>
<keyword evidence="2" id="KW-0805">Transcription regulation</keyword>
<keyword evidence="3 6" id="KW-0238">DNA-binding</keyword>
<evidence type="ECO:0000256" key="1">
    <source>
        <dbReference type="ARBA" id="ARBA00009437"/>
    </source>
</evidence>
<dbReference type="InterPro" id="IPR036388">
    <property type="entry name" value="WH-like_DNA-bd_sf"/>
</dbReference>
<accession>A0ABU0JFW9</accession>
<protein>
    <submittedName>
        <fullName evidence="6">DNA-binding transcriptional LysR family regulator</fullName>
    </submittedName>
</protein>
<reference evidence="6 7" key="1">
    <citation type="submission" date="2023-07" db="EMBL/GenBank/DDBJ databases">
        <title>Genomic Encyclopedia of Type Strains, Phase IV (KMG-IV): sequencing the most valuable type-strain genomes for metagenomic binning, comparative biology and taxonomic classification.</title>
        <authorList>
            <person name="Goeker M."/>
        </authorList>
    </citation>
    <scope>NUCLEOTIDE SEQUENCE [LARGE SCALE GENOMIC DNA]</scope>
    <source>
        <strain evidence="6 7">DSM 19619</strain>
    </source>
</reference>
<dbReference type="Pfam" id="PF00126">
    <property type="entry name" value="HTH_1"/>
    <property type="match status" value="1"/>
</dbReference>
<dbReference type="InterPro" id="IPR000847">
    <property type="entry name" value="LysR_HTH_N"/>
</dbReference>
<dbReference type="InterPro" id="IPR058163">
    <property type="entry name" value="LysR-type_TF_proteobact-type"/>
</dbReference>
<evidence type="ECO:0000256" key="3">
    <source>
        <dbReference type="ARBA" id="ARBA00023125"/>
    </source>
</evidence>
<dbReference type="RefSeq" id="WP_307281085.1">
    <property type="nucleotide sequence ID" value="NZ_JAUSVX010000015.1"/>
</dbReference>
<name>A0ABU0JFW9_9HYPH</name>
<sequence length="288" mass="30486">MNWDDLRVFLAVARHGTLAAAARSMGVNHATVSRRLAAFEKGLGRPLFDRDASGLHLTAAGQAVLAQAQAMDEAALAVRRLADAGAETGGAVRLTTARAMANGYLAARLAGLLDRHPGLEVTLLADTRILSLAQREADIAVRLGRPGDTELVGAHLTDIGYGFYAAPAVRAALEAGGALRLIGFDKDGTAAEGAWLAQHFPEATVCFRSNNQLSQRAVAMSGGGVALLPHYLAHGSGLQALPLGATPPPREVWLMTRRDLARLPRFRVVMDYLKALYHADRAIFEGAA</sequence>
<dbReference type="EMBL" id="JAUSVX010000015">
    <property type="protein sequence ID" value="MDQ0473178.1"/>
    <property type="molecule type" value="Genomic_DNA"/>
</dbReference>
<keyword evidence="4" id="KW-0804">Transcription</keyword>
<evidence type="ECO:0000256" key="4">
    <source>
        <dbReference type="ARBA" id="ARBA00023163"/>
    </source>
</evidence>
<dbReference type="InterPro" id="IPR036390">
    <property type="entry name" value="WH_DNA-bd_sf"/>
</dbReference>
<evidence type="ECO:0000256" key="2">
    <source>
        <dbReference type="ARBA" id="ARBA00023015"/>
    </source>
</evidence>